<feature type="region of interest" description="Disordered" evidence="1">
    <location>
        <begin position="228"/>
        <end position="300"/>
    </location>
</feature>
<dbReference type="EnsemblFungi" id="EJT79102">
    <property type="protein sequence ID" value="EJT79102"/>
    <property type="gene ID" value="GGTG_04191"/>
</dbReference>
<gene>
    <name evidence="3" type="primary">20344649</name>
    <name evidence="2" type="ORF">GGTG_04191</name>
</gene>
<reference evidence="2" key="3">
    <citation type="submission" date="2010-09" db="EMBL/GenBank/DDBJ databases">
        <title>Annotation of Gaeumannomyces graminis var. tritici R3-111a-1.</title>
        <authorList>
            <consortium name="The Broad Institute Genome Sequencing Platform"/>
            <person name="Ma L.-J."/>
            <person name="Dead R."/>
            <person name="Young S.K."/>
            <person name="Zeng Q."/>
            <person name="Gargeya S."/>
            <person name="Fitzgerald M."/>
            <person name="Haas B."/>
            <person name="Abouelleil A."/>
            <person name="Alvarado L."/>
            <person name="Arachchi H.M."/>
            <person name="Berlin A."/>
            <person name="Brown A."/>
            <person name="Chapman S.B."/>
            <person name="Chen Z."/>
            <person name="Dunbar C."/>
            <person name="Freedman E."/>
            <person name="Gearin G."/>
            <person name="Gellesch M."/>
            <person name="Goldberg J."/>
            <person name="Griggs A."/>
            <person name="Gujja S."/>
            <person name="Heiman D."/>
            <person name="Howarth C."/>
            <person name="Larson L."/>
            <person name="Lui A."/>
            <person name="MacDonald P.J.P."/>
            <person name="Mehta T."/>
            <person name="Montmayeur A."/>
            <person name="Murphy C."/>
            <person name="Neiman D."/>
            <person name="Pearson M."/>
            <person name="Priest M."/>
            <person name="Roberts A."/>
            <person name="Saif S."/>
            <person name="Shea T."/>
            <person name="Shenoy N."/>
            <person name="Sisk P."/>
            <person name="Stolte C."/>
            <person name="Sykes S."/>
            <person name="Yandava C."/>
            <person name="Wortman J."/>
            <person name="Nusbaum C."/>
            <person name="Birren B."/>
        </authorList>
    </citation>
    <scope>NUCLEOTIDE SEQUENCE</scope>
    <source>
        <strain evidence="2">R3-111a-1</strain>
    </source>
</reference>
<evidence type="ECO:0000313" key="3">
    <source>
        <dbReference type="EnsemblFungi" id="EJT79102"/>
    </source>
</evidence>
<name>J3NSE5_GAET3</name>
<reference evidence="3" key="4">
    <citation type="journal article" date="2015" name="G3 (Bethesda)">
        <title>Genome sequences of three phytopathogenic species of the Magnaporthaceae family of fungi.</title>
        <authorList>
            <person name="Okagaki L.H."/>
            <person name="Nunes C.C."/>
            <person name="Sailsbery J."/>
            <person name="Clay B."/>
            <person name="Brown D."/>
            <person name="John T."/>
            <person name="Oh Y."/>
            <person name="Young N."/>
            <person name="Fitzgerald M."/>
            <person name="Haas B.J."/>
            <person name="Zeng Q."/>
            <person name="Young S."/>
            <person name="Adiconis X."/>
            <person name="Fan L."/>
            <person name="Levin J.Z."/>
            <person name="Mitchell T.K."/>
            <person name="Okubara P.A."/>
            <person name="Farman M.L."/>
            <person name="Kohn L.M."/>
            <person name="Birren B."/>
            <person name="Ma L.-J."/>
            <person name="Dean R.A."/>
        </authorList>
    </citation>
    <scope>NUCLEOTIDE SEQUENCE</scope>
    <source>
        <strain evidence="3">R3-111a-1</strain>
    </source>
</reference>
<protein>
    <submittedName>
        <fullName evidence="2 3">Uncharacterized protein</fullName>
    </submittedName>
</protein>
<dbReference type="GeneID" id="20344649"/>
<proteinExistence type="predicted"/>
<evidence type="ECO:0000256" key="1">
    <source>
        <dbReference type="SAM" id="MobiDB-lite"/>
    </source>
</evidence>
<organism evidence="2">
    <name type="scientific">Gaeumannomyces tritici (strain R3-111a-1)</name>
    <name type="common">Wheat and barley take-all root rot fungus</name>
    <name type="synonym">Gaeumannomyces graminis var. tritici</name>
    <dbReference type="NCBI Taxonomy" id="644352"/>
    <lineage>
        <taxon>Eukaryota</taxon>
        <taxon>Fungi</taxon>
        <taxon>Dikarya</taxon>
        <taxon>Ascomycota</taxon>
        <taxon>Pezizomycotina</taxon>
        <taxon>Sordariomycetes</taxon>
        <taxon>Sordariomycetidae</taxon>
        <taxon>Magnaporthales</taxon>
        <taxon>Magnaporthaceae</taxon>
        <taxon>Gaeumannomyces</taxon>
    </lineage>
</organism>
<dbReference type="OrthoDB" id="4524829at2759"/>
<dbReference type="EMBL" id="GL385396">
    <property type="protein sequence ID" value="EJT79102.1"/>
    <property type="molecule type" value="Genomic_DNA"/>
</dbReference>
<dbReference type="Proteomes" id="UP000006039">
    <property type="component" value="Unassembled WGS sequence"/>
</dbReference>
<reference evidence="2" key="2">
    <citation type="submission" date="2010-07" db="EMBL/GenBank/DDBJ databases">
        <authorList>
            <consortium name="The Broad Institute Genome Sequencing Platform"/>
            <consortium name="Broad Institute Genome Sequencing Center for Infectious Disease"/>
            <person name="Ma L.-J."/>
            <person name="Dead R."/>
            <person name="Young S."/>
            <person name="Zeng Q."/>
            <person name="Koehrsen M."/>
            <person name="Alvarado L."/>
            <person name="Berlin A."/>
            <person name="Chapman S.B."/>
            <person name="Chen Z."/>
            <person name="Freedman E."/>
            <person name="Gellesch M."/>
            <person name="Goldberg J."/>
            <person name="Griggs A."/>
            <person name="Gujja S."/>
            <person name="Heilman E.R."/>
            <person name="Heiman D."/>
            <person name="Hepburn T."/>
            <person name="Howarth C."/>
            <person name="Jen D."/>
            <person name="Larson L."/>
            <person name="Mehta T."/>
            <person name="Neiman D."/>
            <person name="Pearson M."/>
            <person name="Roberts A."/>
            <person name="Saif S."/>
            <person name="Shea T."/>
            <person name="Shenoy N."/>
            <person name="Sisk P."/>
            <person name="Stolte C."/>
            <person name="Sykes S."/>
            <person name="Walk T."/>
            <person name="White J."/>
            <person name="Yandava C."/>
            <person name="Haas B."/>
            <person name="Nusbaum C."/>
            <person name="Birren B."/>
        </authorList>
    </citation>
    <scope>NUCLEOTIDE SEQUENCE</scope>
    <source>
        <strain evidence="2">R3-111a-1</strain>
    </source>
</reference>
<accession>J3NSE5</accession>
<dbReference type="VEuPathDB" id="FungiDB:GGTG_04191"/>
<evidence type="ECO:0000313" key="2">
    <source>
        <dbReference type="EMBL" id="EJT79102.1"/>
    </source>
</evidence>
<dbReference type="RefSeq" id="XP_009220247.1">
    <property type="nucleotide sequence ID" value="XM_009221983.1"/>
</dbReference>
<reference evidence="4" key="1">
    <citation type="submission" date="2010-07" db="EMBL/GenBank/DDBJ databases">
        <title>The genome sequence of Gaeumannomyces graminis var. tritici strain R3-111a-1.</title>
        <authorList>
            <consortium name="The Broad Institute Genome Sequencing Platform"/>
            <person name="Ma L.-J."/>
            <person name="Dead R."/>
            <person name="Young S."/>
            <person name="Zeng Q."/>
            <person name="Koehrsen M."/>
            <person name="Alvarado L."/>
            <person name="Berlin A."/>
            <person name="Chapman S.B."/>
            <person name="Chen Z."/>
            <person name="Freedman E."/>
            <person name="Gellesch M."/>
            <person name="Goldberg J."/>
            <person name="Griggs A."/>
            <person name="Gujja S."/>
            <person name="Heilman E.R."/>
            <person name="Heiman D."/>
            <person name="Hepburn T."/>
            <person name="Howarth C."/>
            <person name="Jen D."/>
            <person name="Larson L."/>
            <person name="Mehta T."/>
            <person name="Neiman D."/>
            <person name="Pearson M."/>
            <person name="Roberts A."/>
            <person name="Saif S."/>
            <person name="Shea T."/>
            <person name="Shenoy N."/>
            <person name="Sisk P."/>
            <person name="Stolte C."/>
            <person name="Sykes S."/>
            <person name="Walk T."/>
            <person name="White J."/>
            <person name="Yandava C."/>
            <person name="Haas B."/>
            <person name="Nusbaum C."/>
            <person name="Birren B."/>
        </authorList>
    </citation>
    <scope>NUCLEOTIDE SEQUENCE [LARGE SCALE GENOMIC DNA]</scope>
    <source>
        <strain evidence="4">R3-111a-1</strain>
    </source>
</reference>
<evidence type="ECO:0000313" key="4">
    <source>
        <dbReference type="Proteomes" id="UP000006039"/>
    </source>
</evidence>
<dbReference type="eggNOG" id="ENOG502RMNS">
    <property type="taxonomic scope" value="Eukaryota"/>
</dbReference>
<reference evidence="3" key="5">
    <citation type="submission" date="2018-04" db="UniProtKB">
        <authorList>
            <consortium name="EnsemblFungi"/>
        </authorList>
    </citation>
    <scope>IDENTIFICATION</scope>
    <source>
        <strain evidence="3">R3-111a-1</strain>
    </source>
</reference>
<keyword evidence="4" id="KW-1185">Reference proteome</keyword>
<sequence>MIDWSFYQGTSNGVEVRHIRDIASLSYGEESEPATYLPLTTCTKLLSCLTFSLWLPYSSPEAPRQGQNYCTTNESLSVWLDDKKHSIEDHIFECTLRFINDRVIWGPASCHDNTISLGEAISMADSRFKMSFTKKGKTVEGHTRSISKVWAILNGGKYEYVAKVPLRTHSCASQESASTPRISGNVRCRRKLTAGLQMALSRDYIDGDGPFREVRRPIDSGAALHLEAAPARSEGRRRRRTPVLRRMPPTPNKVGGPAGAASNKIKIRGCKLGQPRARLVSGGSHKDTKKRRRTRTDDTR</sequence>
<dbReference type="HOGENOM" id="CLU_927621_0_0_1"/>
<dbReference type="AlphaFoldDB" id="J3NSE5"/>